<keyword evidence="3" id="KW-0678">Repressor</keyword>
<reference evidence="13" key="2">
    <citation type="submission" date="2025-08" db="UniProtKB">
        <authorList>
            <consortium name="Ensembl"/>
        </authorList>
    </citation>
    <scope>IDENTIFICATION</scope>
    <source>
        <strain evidence="13">Hd-rR</strain>
    </source>
</reference>
<dbReference type="STRING" id="8090.ENSORLP00000031086"/>
<dbReference type="SUPFAM" id="SSF47459">
    <property type="entry name" value="HLH, helix-loop-helix DNA-binding domain"/>
    <property type="match status" value="1"/>
</dbReference>
<dbReference type="SUPFAM" id="SSF158457">
    <property type="entry name" value="Orange domain-like"/>
    <property type="match status" value="1"/>
</dbReference>
<dbReference type="GO" id="GO:0046983">
    <property type="term" value="F:protein dimerization activity"/>
    <property type="evidence" value="ECO:0007669"/>
    <property type="project" value="InterPro"/>
</dbReference>
<dbReference type="Gene3D" id="4.10.280.10">
    <property type="entry name" value="Helix-loop-helix DNA-binding domain"/>
    <property type="match status" value="1"/>
</dbReference>
<feature type="compositionally biased region" description="Low complexity" evidence="10">
    <location>
        <begin position="260"/>
        <end position="270"/>
    </location>
</feature>
<dbReference type="FunFam" id="4.10.280.10:FF:000012">
    <property type="entry name" value="hairy/enhancer-of-split related with YRPW motif protein 1"/>
    <property type="match status" value="1"/>
</dbReference>
<keyword evidence="2" id="KW-0217">Developmental protein</keyword>
<keyword evidence="5" id="KW-0805">Transcription regulation</keyword>
<dbReference type="PROSITE" id="PS50888">
    <property type="entry name" value="BHLH"/>
    <property type="match status" value="1"/>
</dbReference>
<organism evidence="13 14">
    <name type="scientific">Oryzias latipes</name>
    <name type="common">Japanese rice fish</name>
    <name type="synonym">Japanese killifish</name>
    <dbReference type="NCBI Taxonomy" id="8090"/>
    <lineage>
        <taxon>Eukaryota</taxon>
        <taxon>Metazoa</taxon>
        <taxon>Chordata</taxon>
        <taxon>Craniata</taxon>
        <taxon>Vertebrata</taxon>
        <taxon>Euteleostomi</taxon>
        <taxon>Actinopterygii</taxon>
        <taxon>Neopterygii</taxon>
        <taxon>Teleostei</taxon>
        <taxon>Neoteleostei</taxon>
        <taxon>Acanthomorphata</taxon>
        <taxon>Ovalentaria</taxon>
        <taxon>Atherinomorphae</taxon>
        <taxon>Beloniformes</taxon>
        <taxon>Adrianichthyidae</taxon>
        <taxon>Oryziinae</taxon>
        <taxon>Oryzias</taxon>
    </lineage>
</organism>
<evidence type="ECO:0000256" key="2">
    <source>
        <dbReference type="ARBA" id="ARBA00022473"/>
    </source>
</evidence>
<keyword evidence="8" id="KW-0539">Nucleus</keyword>
<protein>
    <submittedName>
        <fullName evidence="13">Uncharacterized protein</fullName>
    </submittedName>
</protein>
<dbReference type="InterPro" id="IPR011598">
    <property type="entry name" value="bHLH_dom"/>
</dbReference>
<evidence type="ECO:0000256" key="9">
    <source>
        <dbReference type="ARBA" id="ARBA00038262"/>
    </source>
</evidence>
<accession>A0A3B3HGN6</accession>
<evidence type="ECO:0000256" key="3">
    <source>
        <dbReference type="ARBA" id="ARBA00022491"/>
    </source>
</evidence>
<evidence type="ECO:0000313" key="14">
    <source>
        <dbReference type="Proteomes" id="UP000001038"/>
    </source>
</evidence>
<keyword evidence="6" id="KW-0238">DNA-binding</keyword>
<reference evidence="13" key="3">
    <citation type="submission" date="2025-09" db="UniProtKB">
        <authorList>
            <consortium name="Ensembl"/>
        </authorList>
    </citation>
    <scope>IDENTIFICATION</scope>
    <source>
        <strain evidence="13">Hd-rR</strain>
    </source>
</reference>
<dbReference type="GeneID" id="101169991"/>
<dbReference type="Ensembl" id="ENSORLT00000043193.1">
    <property type="protein sequence ID" value="ENSORLP00000031086.1"/>
    <property type="gene ID" value="ENSORLG00000025170.1"/>
</dbReference>
<dbReference type="Pfam" id="PF00010">
    <property type="entry name" value="HLH"/>
    <property type="match status" value="1"/>
</dbReference>
<dbReference type="GO" id="GO:0050767">
    <property type="term" value="P:regulation of neurogenesis"/>
    <property type="evidence" value="ECO:0000318"/>
    <property type="project" value="GO_Central"/>
</dbReference>
<evidence type="ECO:0000259" key="11">
    <source>
        <dbReference type="PROSITE" id="PS50888"/>
    </source>
</evidence>
<dbReference type="OrthoDB" id="6371181at2759"/>
<dbReference type="GO" id="GO:0009952">
    <property type="term" value="P:anterior/posterior pattern specification"/>
    <property type="evidence" value="ECO:0000318"/>
    <property type="project" value="GO_Central"/>
</dbReference>
<evidence type="ECO:0000256" key="4">
    <source>
        <dbReference type="ARBA" id="ARBA00022976"/>
    </source>
</evidence>
<dbReference type="Proteomes" id="UP000001038">
    <property type="component" value="Chromosome 24"/>
</dbReference>
<dbReference type="InParanoid" id="A0A3B3HGN6"/>
<dbReference type="AlphaFoldDB" id="A0A3B3HGN6"/>
<evidence type="ECO:0000256" key="6">
    <source>
        <dbReference type="ARBA" id="ARBA00023125"/>
    </source>
</evidence>
<dbReference type="SMART" id="SM00511">
    <property type="entry name" value="ORANGE"/>
    <property type="match status" value="1"/>
</dbReference>
<dbReference type="GO" id="GO:0000981">
    <property type="term" value="F:DNA-binding transcription factor activity, RNA polymerase II-specific"/>
    <property type="evidence" value="ECO:0000318"/>
    <property type="project" value="GO_Central"/>
</dbReference>
<evidence type="ECO:0000256" key="1">
    <source>
        <dbReference type="ARBA" id="ARBA00004123"/>
    </source>
</evidence>
<dbReference type="KEGG" id="ola:101169991"/>
<dbReference type="GO" id="GO:0072359">
    <property type="term" value="P:circulatory system development"/>
    <property type="evidence" value="ECO:0000318"/>
    <property type="project" value="GO_Central"/>
</dbReference>
<feature type="domain" description="Orange" evidence="12">
    <location>
        <begin position="121"/>
        <end position="153"/>
    </location>
</feature>
<gene>
    <name evidence="13" type="primary">hey2</name>
</gene>
<evidence type="ECO:0000259" key="12">
    <source>
        <dbReference type="PROSITE" id="PS51054"/>
    </source>
</evidence>
<comment type="similarity">
    <text evidence="9">Belongs to the HEY family.</text>
</comment>
<dbReference type="InterPro" id="IPR003650">
    <property type="entry name" value="Orange_dom"/>
</dbReference>
<comment type="subcellular location">
    <subcellularLocation>
        <location evidence="1">Nucleus</location>
    </subcellularLocation>
</comment>
<dbReference type="PANTHER" id="PTHR10985">
    <property type="entry name" value="BASIC HELIX-LOOP-HELIX TRANSCRIPTION FACTOR, HES-RELATED"/>
    <property type="match status" value="1"/>
</dbReference>
<feature type="region of interest" description="Disordered" evidence="10">
    <location>
        <begin position="260"/>
        <end position="283"/>
    </location>
</feature>
<feature type="region of interest" description="Disordered" evidence="10">
    <location>
        <begin position="37"/>
        <end position="56"/>
    </location>
</feature>
<dbReference type="PROSITE" id="PS51054">
    <property type="entry name" value="ORANGE"/>
    <property type="match status" value="1"/>
</dbReference>
<evidence type="ECO:0000256" key="10">
    <source>
        <dbReference type="SAM" id="MobiDB-lite"/>
    </source>
</evidence>
<evidence type="ECO:0000256" key="8">
    <source>
        <dbReference type="ARBA" id="ARBA00023242"/>
    </source>
</evidence>
<keyword evidence="14" id="KW-1185">Reference proteome</keyword>
<sequence length="283" mass="30236">MKRPREDSGSVERDVDETIRVEKPQIFSGSSFVRCAPSTTTTQATARKKRRGIVEKRRRDRINSSLSELRRLVPTASEKQGSAKLEKAEILQMTVDHLKMLQAEKGNLEGPALALDFLSLGFRECVTEVSRFLSSMEGLDSSSPLHSRLLSHLSSCSSQRDAAASHQHLHPYLFLPHPWAAGVAALPPLPYLLGGLADARGGVASFPSHADSSSSSSLALPCTPAPLPALSLSSPFPLPRGFPILSSFSCTAASSAFPASSSSSSSLSSSNPHRPWGSEVGAF</sequence>
<dbReference type="GO" id="GO:0005634">
    <property type="term" value="C:nucleus"/>
    <property type="evidence" value="ECO:0000318"/>
    <property type="project" value="GO_Central"/>
</dbReference>
<evidence type="ECO:0000256" key="5">
    <source>
        <dbReference type="ARBA" id="ARBA00023015"/>
    </source>
</evidence>
<dbReference type="Gene3D" id="6.10.250.980">
    <property type="match status" value="1"/>
</dbReference>
<proteinExistence type="inferred from homology"/>
<evidence type="ECO:0000313" key="13">
    <source>
        <dbReference type="Ensembl" id="ENSORLP00000031086.1"/>
    </source>
</evidence>
<feature type="domain" description="BHLH" evidence="11">
    <location>
        <begin position="46"/>
        <end position="101"/>
    </location>
</feature>
<name>A0A3B3HGN6_ORYLA</name>
<dbReference type="Bgee" id="ENSORLG00000025170">
    <property type="expression patterns" value="Expressed in heart and 7 other cell types or tissues"/>
</dbReference>
<dbReference type="Pfam" id="PF07527">
    <property type="entry name" value="Hairy_orange"/>
    <property type="match status" value="1"/>
</dbReference>
<dbReference type="InterPro" id="IPR036638">
    <property type="entry name" value="HLH_DNA-bd_sf"/>
</dbReference>
<dbReference type="GeneTree" id="ENSGT00940000160636"/>
<dbReference type="GO" id="GO:0007219">
    <property type="term" value="P:Notch signaling pathway"/>
    <property type="evidence" value="ECO:0000318"/>
    <property type="project" value="GO_Central"/>
</dbReference>
<dbReference type="InterPro" id="IPR050370">
    <property type="entry name" value="HES_HEY"/>
</dbReference>
<reference evidence="13 14" key="1">
    <citation type="journal article" date="2007" name="Nature">
        <title>The medaka draft genome and insights into vertebrate genome evolution.</title>
        <authorList>
            <person name="Kasahara M."/>
            <person name="Naruse K."/>
            <person name="Sasaki S."/>
            <person name="Nakatani Y."/>
            <person name="Qu W."/>
            <person name="Ahsan B."/>
            <person name="Yamada T."/>
            <person name="Nagayasu Y."/>
            <person name="Doi K."/>
            <person name="Kasai Y."/>
            <person name="Jindo T."/>
            <person name="Kobayashi D."/>
            <person name="Shimada A."/>
            <person name="Toyoda A."/>
            <person name="Kuroki Y."/>
            <person name="Fujiyama A."/>
            <person name="Sasaki T."/>
            <person name="Shimizu A."/>
            <person name="Asakawa S."/>
            <person name="Shimizu N."/>
            <person name="Hashimoto S."/>
            <person name="Yang J."/>
            <person name="Lee Y."/>
            <person name="Matsushima K."/>
            <person name="Sugano S."/>
            <person name="Sakaizumi M."/>
            <person name="Narita T."/>
            <person name="Ohishi K."/>
            <person name="Haga S."/>
            <person name="Ohta F."/>
            <person name="Nomoto H."/>
            <person name="Nogata K."/>
            <person name="Morishita T."/>
            <person name="Endo T."/>
            <person name="Shin-I T."/>
            <person name="Takeda H."/>
            <person name="Morishita S."/>
            <person name="Kohara Y."/>
        </authorList>
    </citation>
    <scope>NUCLEOTIDE SEQUENCE [LARGE SCALE GENOMIC DNA]</scope>
    <source>
        <strain evidence="13 14">Hd-rR</strain>
    </source>
</reference>
<keyword evidence="7" id="KW-0804">Transcription</keyword>
<dbReference type="CTD" id="23493"/>
<evidence type="ECO:0000256" key="7">
    <source>
        <dbReference type="ARBA" id="ARBA00023163"/>
    </source>
</evidence>
<dbReference type="GO" id="GO:0000978">
    <property type="term" value="F:RNA polymerase II cis-regulatory region sequence-specific DNA binding"/>
    <property type="evidence" value="ECO:0000318"/>
    <property type="project" value="GO_Central"/>
</dbReference>
<dbReference type="SMART" id="SM00353">
    <property type="entry name" value="HLH"/>
    <property type="match status" value="1"/>
</dbReference>
<dbReference type="GO" id="GO:0006357">
    <property type="term" value="P:regulation of transcription by RNA polymerase II"/>
    <property type="evidence" value="ECO:0000318"/>
    <property type="project" value="GO_Central"/>
</dbReference>
<keyword evidence="4" id="KW-0914">Notch signaling pathway</keyword>